<evidence type="ECO:0000313" key="1">
    <source>
        <dbReference type="EMBL" id="GHE93890.1"/>
    </source>
</evidence>
<dbReference type="Proteomes" id="UP000630718">
    <property type="component" value="Unassembled WGS sequence"/>
</dbReference>
<gene>
    <name evidence="1" type="ORF">GCM10018772_17120</name>
</gene>
<sequence length="105" mass="11850">MFVLRYMKRVFVFTYVRGPFTSASLRRTLCGLPCDAWLMQWAARCGRTTACTWRNTFAMSDWTSRLTREEAGRVTVITQILSEPDAFAASSLPSGPQEEKGSPMS</sequence>
<reference evidence="1" key="1">
    <citation type="journal article" date="2014" name="Int. J. Syst. Evol. Microbiol.">
        <title>Complete genome sequence of Corynebacterium casei LMG S-19264T (=DSM 44701T), isolated from a smear-ripened cheese.</title>
        <authorList>
            <consortium name="US DOE Joint Genome Institute (JGI-PGF)"/>
            <person name="Walter F."/>
            <person name="Albersmeier A."/>
            <person name="Kalinowski J."/>
            <person name="Ruckert C."/>
        </authorList>
    </citation>
    <scope>NUCLEOTIDE SEQUENCE</scope>
    <source>
        <strain evidence="1">JCM 4477</strain>
    </source>
</reference>
<evidence type="ECO:0000313" key="2">
    <source>
        <dbReference type="Proteomes" id="UP000630718"/>
    </source>
</evidence>
<accession>A0A919A9F5</accession>
<comment type="caution">
    <text evidence="1">The sequence shown here is derived from an EMBL/GenBank/DDBJ whole genome shotgun (WGS) entry which is preliminary data.</text>
</comment>
<proteinExistence type="predicted"/>
<dbReference type="EMBL" id="BNBI01000003">
    <property type="protein sequence ID" value="GHE93890.1"/>
    <property type="molecule type" value="Genomic_DNA"/>
</dbReference>
<dbReference type="AlphaFoldDB" id="A0A919A9F5"/>
<name>A0A919A9F5_9ACTN</name>
<keyword evidence="2" id="KW-1185">Reference proteome</keyword>
<reference evidence="1" key="2">
    <citation type="submission" date="2020-09" db="EMBL/GenBank/DDBJ databases">
        <authorList>
            <person name="Sun Q."/>
            <person name="Ohkuma M."/>
        </authorList>
    </citation>
    <scope>NUCLEOTIDE SEQUENCE</scope>
    <source>
        <strain evidence="1">JCM 4477</strain>
    </source>
</reference>
<organism evidence="1 2">
    <name type="scientific">Streptomyces fumanus</name>
    <dbReference type="NCBI Taxonomy" id="67302"/>
    <lineage>
        <taxon>Bacteria</taxon>
        <taxon>Bacillati</taxon>
        <taxon>Actinomycetota</taxon>
        <taxon>Actinomycetes</taxon>
        <taxon>Kitasatosporales</taxon>
        <taxon>Streptomycetaceae</taxon>
        <taxon>Streptomyces</taxon>
    </lineage>
</organism>
<protein>
    <submittedName>
        <fullName evidence="1">Uncharacterized protein</fullName>
    </submittedName>
</protein>